<dbReference type="RefSeq" id="WP_083602391.1">
    <property type="nucleotide sequence ID" value="NZ_BJOI01000094.1"/>
</dbReference>
<feature type="domain" description="MPN" evidence="6">
    <location>
        <begin position="62"/>
        <end position="184"/>
    </location>
</feature>
<dbReference type="NCBIfam" id="TIGR00608">
    <property type="entry name" value="radc"/>
    <property type="match status" value="1"/>
</dbReference>
<evidence type="ECO:0000256" key="3">
    <source>
        <dbReference type="ARBA" id="ARBA00022801"/>
    </source>
</evidence>
<dbReference type="InterPro" id="IPR025657">
    <property type="entry name" value="RadC_JAB"/>
</dbReference>
<dbReference type="CDD" id="cd08071">
    <property type="entry name" value="MPN_DUF2466"/>
    <property type="match status" value="1"/>
</dbReference>
<evidence type="ECO:0000313" key="7">
    <source>
        <dbReference type="EMBL" id="SIN87295.1"/>
    </source>
</evidence>
<keyword evidence="3" id="KW-0378">Hydrolase</keyword>
<dbReference type="InterPro" id="IPR037518">
    <property type="entry name" value="MPN"/>
</dbReference>
<evidence type="ECO:0000313" key="8">
    <source>
        <dbReference type="Proteomes" id="UP000185024"/>
    </source>
</evidence>
<keyword evidence="5" id="KW-0482">Metalloprotease</keyword>
<dbReference type="EMBL" id="FSQX01000002">
    <property type="protein sequence ID" value="SIN87295.1"/>
    <property type="molecule type" value="Genomic_DNA"/>
</dbReference>
<dbReference type="PROSITE" id="PS01302">
    <property type="entry name" value="UPF0758"/>
    <property type="match status" value="1"/>
</dbReference>
<organism evidence="7 8">
    <name type="scientific">Vreelandella aquamarina</name>
    <dbReference type="NCBI Taxonomy" id="77097"/>
    <lineage>
        <taxon>Bacteria</taxon>
        <taxon>Pseudomonadati</taxon>
        <taxon>Pseudomonadota</taxon>
        <taxon>Gammaproteobacteria</taxon>
        <taxon>Oceanospirillales</taxon>
        <taxon>Halomonadaceae</taxon>
        <taxon>Vreelandella</taxon>
    </lineage>
</organism>
<name>A0A1N6K4T6_9GAMM</name>
<dbReference type="PANTHER" id="PTHR30471">
    <property type="entry name" value="DNA REPAIR PROTEIN RADC"/>
    <property type="match status" value="1"/>
</dbReference>
<gene>
    <name evidence="7" type="ORF">SAMN05878438_3735</name>
</gene>
<dbReference type="GO" id="GO:0008237">
    <property type="term" value="F:metallopeptidase activity"/>
    <property type="evidence" value="ECO:0007669"/>
    <property type="project" value="UniProtKB-KW"/>
</dbReference>
<keyword evidence="2" id="KW-0479">Metal-binding</keyword>
<dbReference type="GO" id="GO:0046872">
    <property type="term" value="F:metal ion binding"/>
    <property type="evidence" value="ECO:0007669"/>
    <property type="project" value="UniProtKB-KW"/>
</dbReference>
<reference evidence="7 8" key="1">
    <citation type="submission" date="2016-11" db="EMBL/GenBank/DDBJ databases">
        <authorList>
            <person name="Jaros S."/>
            <person name="Januszkiewicz K."/>
            <person name="Wedrychowicz H."/>
        </authorList>
    </citation>
    <scope>NUCLEOTIDE SEQUENCE [LARGE SCALE GENOMIC DNA]</scope>
    <source>
        <strain evidence="7 8">ACAM 239</strain>
    </source>
</reference>
<dbReference type="InterPro" id="IPR020891">
    <property type="entry name" value="UPF0758_CS"/>
</dbReference>
<dbReference type="Gene3D" id="3.40.140.10">
    <property type="entry name" value="Cytidine Deaminase, domain 2"/>
    <property type="match status" value="1"/>
</dbReference>
<protein>
    <submittedName>
        <fullName evidence="7">DNA repair protein RadC</fullName>
    </submittedName>
</protein>
<evidence type="ECO:0000256" key="4">
    <source>
        <dbReference type="ARBA" id="ARBA00022833"/>
    </source>
</evidence>
<dbReference type="AlphaFoldDB" id="A0A1N6K4T6"/>
<proteinExistence type="predicted"/>
<dbReference type="Pfam" id="PF04002">
    <property type="entry name" value="RadC"/>
    <property type="match status" value="1"/>
</dbReference>
<evidence type="ECO:0000259" key="6">
    <source>
        <dbReference type="PROSITE" id="PS50249"/>
    </source>
</evidence>
<dbReference type="PANTHER" id="PTHR30471:SF3">
    <property type="entry name" value="UPF0758 PROTEIN YEES-RELATED"/>
    <property type="match status" value="1"/>
</dbReference>
<dbReference type="GeneID" id="97278386"/>
<dbReference type="InterPro" id="IPR001405">
    <property type="entry name" value="UPF0758"/>
</dbReference>
<keyword evidence="1" id="KW-0645">Protease</keyword>
<evidence type="ECO:0000256" key="2">
    <source>
        <dbReference type="ARBA" id="ARBA00022723"/>
    </source>
</evidence>
<sequence>MKRTNQMDLFAVPEPAEVYAFPGKGLAVDPGQRKKEEDAVIAEALRIIEKRFYGKYQDFNAVFNRPNITLDYLTIRYATVPYEVFSVSWLDSQHRLIQHEELFQGTLNSASVYPREIARRALEVNAGAVILTHNHPSGSIEPSHADRQITKRIQEVLGLLDVKVLDHIIVAGTDCTSFAEQGLM</sequence>
<dbReference type="SUPFAM" id="SSF102712">
    <property type="entry name" value="JAB1/MPN domain"/>
    <property type="match status" value="1"/>
</dbReference>
<dbReference type="PROSITE" id="PS50249">
    <property type="entry name" value="MPN"/>
    <property type="match status" value="1"/>
</dbReference>
<evidence type="ECO:0000256" key="1">
    <source>
        <dbReference type="ARBA" id="ARBA00022670"/>
    </source>
</evidence>
<accession>A0A1N6K4T6</accession>
<dbReference type="Proteomes" id="UP000185024">
    <property type="component" value="Unassembled WGS sequence"/>
</dbReference>
<dbReference type="GO" id="GO:0006508">
    <property type="term" value="P:proteolysis"/>
    <property type="evidence" value="ECO:0007669"/>
    <property type="project" value="UniProtKB-KW"/>
</dbReference>
<evidence type="ECO:0000256" key="5">
    <source>
        <dbReference type="ARBA" id="ARBA00023049"/>
    </source>
</evidence>
<keyword evidence="4" id="KW-0862">Zinc</keyword>